<proteinExistence type="predicted"/>
<sequence>MEDREYYAIRKGFTKFEDISPQMFKKAFLLVYRNLFDAGYFQKYFGNDCTDGRIDGILGNDISTAIFLKVGKAYDWPIFSHIDSYSDVDIFTMIEILHDCCSKPIDSHYHNWNDCGIHVTKADDDSGRKEFRDVINPILKKFRNLEISPKGEILECTEEGFEAIYAAPIPTNDEDNIKKKISAAIIKFRRATANLDERRDALRDLADVLEYLKPQIKGVLMNKDTNELFEIANTFGIRHHNVRQKTDYDKPIWHSWIFYCYLSTVHLCLRLIEQQKKS</sequence>
<evidence type="ECO:0000313" key="2">
    <source>
        <dbReference type="Proteomes" id="UP000260644"/>
    </source>
</evidence>
<evidence type="ECO:0000313" key="1">
    <source>
        <dbReference type="EMBL" id="RFS20218.1"/>
    </source>
</evidence>
<name>A0A3E1Y647_9BACT</name>
<dbReference type="RefSeq" id="WP_116977780.1">
    <property type="nucleotide sequence ID" value="NZ_QPMM01000011.1"/>
</dbReference>
<keyword evidence="2" id="KW-1185">Reference proteome</keyword>
<protein>
    <submittedName>
        <fullName evidence="1">Uncharacterized protein</fullName>
    </submittedName>
</protein>
<dbReference type="Proteomes" id="UP000260644">
    <property type="component" value="Unassembled WGS sequence"/>
</dbReference>
<reference evidence="1 2" key="1">
    <citation type="submission" date="2018-07" db="EMBL/GenBank/DDBJ databases">
        <title>Chitinophaga K2CV101002-2 sp. nov., isolated from a monsoon evergreen broad-leaved forest soil.</title>
        <authorList>
            <person name="Lv Y."/>
        </authorList>
    </citation>
    <scope>NUCLEOTIDE SEQUENCE [LARGE SCALE GENOMIC DNA]</scope>
    <source>
        <strain evidence="1 2">GDMCC 1.1288</strain>
    </source>
</reference>
<accession>A0A3E1Y647</accession>
<dbReference type="OrthoDB" id="8479006at2"/>
<dbReference type="EMBL" id="QPMM01000011">
    <property type="protein sequence ID" value="RFS20218.1"/>
    <property type="molecule type" value="Genomic_DNA"/>
</dbReference>
<organism evidence="1 2">
    <name type="scientific">Chitinophaga silvatica</name>
    <dbReference type="NCBI Taxonomy" id="2282649"/>
    <lineage>
        <taxon>Bacteria</taxon>
        <taxon>Pseudomonadati</taxon>
        <taxon>Bacteroidota</taxon>
        <taxon>Chitinophagia</taxon>
        <taxon>Chitinophagales</taxon>
        <taxon>Chitinophagaceae</taxon>
        <taxon>Chitinophaga</taxon>
    </lineage>
</organism>
<comment type="caution">
    <text evidence="1">The sequence shown here is derived from an EMBL/GenBank/DDBJ whole genome shotgun (WGS) entry which is preliminary data.</text>
</comment>
<gene>
    <name evidence="1" type="ORF">DVR12_21120</name>
</gene>
<dbReference type="AlphaFoldDB" id="A0A3E1Y647"/>